<evidence type="ECO:0000313" key="3">
    <source>
        <dbReference type="Proteomes" id="UP000679575"/>
    </source>
</evidence>
<feature type="signal peptide" evidence="1">
    <location>
        <begin position="1"/>
        <end position="19"/>
    </location>
</feature>
<dbReference type="RefSeq" id="WP_212595279.1">
    <property type="nucleotide sequence ID" value="NZ_CP073587.1"/>
</dbReference>
<keyword evidence="3" id="KW-1185">Reference proteome</keyword>
<keyword evidence="1" id="KW-0732">Signal</keyword>
<evidence type="ECO:0000313" key="2">
    <source>
        <dbReference type="EMBL" id="QUN06264.1"/>
    </source>
</evidence>
<evidence type="ECO:0000256" key="1">
    <source>
        <dbReference type="SAM" id="SignalP"/>
    </source>
</evidence>
<organism evidence="2 3">
    <name type="scientific">Shewanella yunxiaonensis</name>
    <dbReference type="NCBI Taxonomy" id="2829809"/>
    <lineage>
        <taxon>Bacteria</taxon>
        <taxon>Pseudomonadati</taxon>
        <taxon>Pseudomonadota</taxon>
        <taxon>Gammaproteobacteria</taxon>
        <taxon>Alteromonadales</taxon>
        <taxon>Shewanellaceae</taxon>
        <taxon>Shewanella</taxon>
    </lineage>
</organism>
<dbReference type="Proteomes" id="UP000679575">
    <property type="component" value="Chromosome"/>
</dbReference>
<gene>
    <name evidence="2" type="ORF">KDN34_01980</name>
</gene>
<name>A0ABX7YU31_9GAMM</name>
<protein>
    <submittedName>
        <fullName evidence="2">Uncharacterized protein</fullName>
    </submittedName>
</protein>
<dbReference type="EMBL" id="CP073587">
    <property type="protein sequence ID" value="QUN06264.1"/>
    <property type="molecule type" value="Genomic_DNA"/>
</dbReference>
<proteinExistence type="predicted"/>
<accession>A0ABX7YU31</accession>
<sequence length="177" mass="19246">MKYALITCMTLTFSGWVMAADVPQDETELDTSNCARIDQLWQQDGKAGIGPLYLGMSAAEAEQSGHLLYDKAASNSCAAFSARFVQDDGSILVLLDSNQRIISLSTEAGDEQCDVKSQTEQARVIFPQMSYLPPVNTPELTETADPAPHYRIGDEPGIARLLLKDNAIQLDNGQCSN</sequence>
<feature type="chain" id="PRO_5046208936" evidence="1">
    <location>
        <begin position="20"/>
        <end position="177"/>
    </location>
</feature>
<reference evidence="2 3" key="1">
    <citation type="submission" date="2021-04" db="EMBL/GenBank/DDBJ databases">
        <title>Novel species identification of genus Shewanella.</title>
        <authorList>
            <person name="Liu G."/>
        </authorList>
    </citation>
    <scope>NUCLEOTIDE SEQUENCE [LARGE SCALE GENOMIC DNA]</scope>
    <source>
        <strain evidence="2 3">FJAT-54481</strain>
    </source>
</reference>